<name>L1KQ13_9ACTN</name>
<dbReference type="GO" id="GO:0000272">
    <property type="term" value="P:polysaccharide catabolic process"/>
    <property type="evidence" value="ECO:0007669"/>
    <property type="project" value="UniProtKB-KW"/>
</dbReference>
<dbReference type="InterPro" id="IPR017853">
    <property type="entry name" value="GH"/>
</dbReference>
<dbReference type="EMBL" id="AEJC01000516">
    <property type="protein sequence ID" value="EKX62463.1"/>
    <property type="molecule type" value="Genomic_DNA"/>
</dbReference>
<feature type="domain" description="GH10" evidence="5">
    <location>
        <begin position="9"/>
        <end position="44"/>
    </location>
</feature>
<keyword evidence="1" id="KW-0378">Hydrolase</keyword>
<dbReference type="AlphaFoldDB" id="L1KQ13"/>
<proteinExistence type="predicted"/>
<evidence type="ECO:0000256" key="4">
    <source>
        <dbReference type="SAM" id="MobiDB-lite"/>
    </source>
</evidence>
<keyword evidence="7" id="KW-1185">Reference proteome</keyword>
<organism evidence="6 7">
    <name type="scientific">Streptomyces ipomoeae 91-03</name>
    <dbReference type="NCBI Taxonomy" id="698759"/>
    <lineage>
        <taxon>Bacteria</taxon>
        <taxon>Bacillati</taxon>
        <taxon>Actinomycetota</taxon>
        <taxon>Actinomycetes</taxon>
        <taxon>Kitasatosporales</taxon>
        <taxon>Streptomycetaceae</taxon>
        <taxon>Streptomyces</taxon>
    </lineage>
</organism>
<dbReference type="PATRIC" id="fig|698759.3.peg.6832"/>
<dbReference type="Pfam" id="PF00331">
    <property type="entry name" value="Glyco_hydro_10"/>
    <property type="match status" value="1"/>
</dbReference>
<evidence type="ECO:0000313" key="6">
    <source>
        <dbReference type="EMBL" id="EKX62463.1"/>
    </source>
</evidence>
<evidence type="ECO:0000256" key="1">
    <source>
        <dbReference type="ARBA" id="ARBA00022801"/>
    </source>
</evidence>
<dbReference type="Proteomes" id="UP000010411">
    <property type="component" value="Unassembled WGS sequence"/>
</dbReference>
<evidence type="ECO:0000259" key="5">
    <source>
        <dbReference type="Pfam" id="PF00331"/>
    </source>
</evidence>
<feature type="region of interest" description="Disordered" evidence="4">
    <location>
        <begin position="28"/>
        <end position="48"/>
    </location>
</feature>
<comment type="caution">
    <text evidence="6">The sequence shown here is derived from an EMBL/GenBank/DDBJ whole genome shotgun (WGS) entry which is preliminary data.</text>
</comment>
<evidence type="ECO:0000256" key="3">
    <source>
        <dbReference type="ARBA" id="ARBA00023326"/>
    </source>
</evidence>
<reference evidence="6 7" key="1">
    <citation type="submission" date="2012-11" db="EMBL/GenBank/DDBJ databases">
        <authorList>
            <person name="Huguet-Tapia J.C."/>
            <person name="Durkin A.S."/>
            <person name="Pettis G.S."/>
            <person name="Badger J.H."/>
        </authorList>
    </citation>
    <scope>NUCLEOTIDE SEQUENCE [LARGE SCALE GENOMIC DNA]</scope>
    <source>
        <strain evidence="6 7">91-03</strain>
    </source>
</reference>
<keyword evidence="2" id="KW-0119">Carbohydrate metabolism</keyword>
<dbReference type="Gene3D" id="3.20.20.80">
    <property type="entry name" value="Glycosidases"/>
    <property type="match status" value="1"/>
</dbReference>
<evidence type="ECO:0000313" key="7">
    <source>
        <dbReference type="Proteomes" id="UP000010411"/>
    </source>
</evidence>
<dbReference type="GO" id="GO:0004553">
    <property type="term" value="F:hydrolase activity, hydrolyzing O-glycosyl compounds"/>
    <property type="evidence" value="ECO:0007669"/>
    <property type="project" value="InterPro"/>
</dbReference>
<protein>
    <recommendedName>
        <fullName evidence="5">GH10 domain-containing protein</fullName>
    </recommendedName>
</protein>
<sequence length="48" mass="5337">MAPGKLGAGTYTGILDREFNSVTPENEMKWDATERSRDSFTFAPPTRS</sequence>
<feature type="compositionally biased region" description="Basic and acidic residues" evidence="4">
    <location>
        <begin position="28"/>
        <end position="38"/>
    </location>
</feature>
<accession>L1KQ13</accession>
<keyword evidence="3" id="KW-0624">Polysaccharide degradation</keyword>
<evidence type="ECO:0000256" key="2">
    <source>
        <dbReference type="ARBA" id="ARBA00023277"/>
    </source>
</evidence>
<dbReference type="InterPro" id="IPR001000">
    <property type="entry name" value="GH10_dom"/>
</dbReference>
<dbReference type="SUPFAM" id="SSF51445">
    <property type="entry name" value="(Trans)glycosidases"/>
    <property type="match status" value="1"/>
</dbReference>
<gene>
    <name evidence="6" type="ORF">STRIP9103_09540</name>
</gene>